<keyword evidence="4" id="KW-1185">Reference proteome</keyword>
<keyword evidence="2" id="KW-1133">Transmembrane helix</keyword>
<dbReference type="OrthoDB" id="419058at2"/>
<keyword evidence="2" id="KW-0812">Transmembrane</keyword>
<organism evidence="3 4">
    <name type="scientific">Actinokineospora auranticolor</name>
    <dbReference type="NCBI Taxonomy" id="155976"/>
    <lineage>
        <taxon>Bacteria</taxon>
        <taxon>Bacillati</taxon>
        <taxon>Actinomycetota</taxon>
        <taxon>Actinomycetes</taxon>
        <taxon>Pseudonocardiales</taxon>
        <taxon>Pseudonocardiaceae</taxon>
        <taxon>Actinokineospora</taxon>
    </lineage>
</organism>
<evidence type="ECO:0008006" key="5">
    <source>
        <dbReference type="Google" id="ProtNLM"/>
    </source>
</evidence>
<feature type="region of interest" description="Disordered" evidence="1">
    <location>
        <begin position="580"/>
        <end position="616"/>
    </location>
</feature>
<accession>A0A2S6GLV3</accession>
<evidence type="ECO:0000256" key="2">
    <source>
        <dbReference type="SAM" id="Phobius"/>
    </source>
</evidence>
<protein>
    <recommendedName>
        <fullName evidence="5">NACHT domain-containing protein</fullName>
    </recommendedName>
</protein>
<gene>
    <name evidence="3" type="ORF">CLV40_111161</name>
</gene>
<feature type="transmembrane region" description="Helical" evidence="2">
    <location>
        <begin position="467"/>
        <end position="488"/>
    </location>
</feature>
<dbReference type="AlphaFoldDB" id="A0A2S6GLV3"/>
<dbReference type="Gene3D" id="3.40.50.300">
    <property type="entry name" value="P-loop containing nucleotide triphosphate hydrolases"/>
    <property type="match status" value="1"/>
</dbReference>
<dbReference type="InterPro" id="IPR027417">
    <property type="entry name" value="P-loop_NTPase"/>
</dbReference>
<keyword evidence="2" id="KW-0472">Membrane</keyword>
<comment type="caution">
    <text evidence="3">The sequence shown here is derived from an EMBL/GenBank/DDBJ whole genome shotgun (WGS) entry which is preliminary data.</text>
</comment>
<feature type="transmembrane region" description="Helical" evidence="2">
    <location>
        <begin position="437"/>
        <end position="455"/>
    </location>
</feature>
<proteinExistence type="predicted"/>
<feature type="transmembrane region" description="Helical" evidence="2">
    <location>
        <begin position="40"/>
        <end position="57"/>
    </location>
</feature>
<feature type="compositionally biased region" description="Basic and acidic residues" evidence="1">
    <location>
        <begin position="591"/>
        <end position="607"/>
    </location>
</feature>
<evidence type="ECO:0000256" key="1">
    <source>
        <dbReference type="SAM" id="MobiDB-lite"/>
    </source>
</evidence>
<dbReference type="Proteomes" id="UP000239203">
    <property type="component" value="Unassembled WGS sequence"/>
</dbReference>
<feature type="transmembrane region" description="Helical" evidence="2">
    <location>
        <begin position="536"/>
        <end position="557"/>
    </location>
</feature>
<feature type="transmembrane region" description="Helical" evidence="2">
    <location>
        <begin position="9"/>
        <end position="28"/>
    </location>
</feature>
<dbReference type="SUPFAM" id="SSF52540">
    <property type="entry name" value="P-loop containing nucleoside triphosphate hydrolases"/>
    <property type="match status" value="1"/>
</dbReference>
<sequence length="616" mass="65221">MTGGGRSGFWYAAGAAVCVAVAAAFGWGQLPRAQVGQVDPASLVVALAALAVGLLSARQAVRVARSTPVPVAEVAARLADEVRKREGAARSQLLGGGGRTIDVDFYFRAAPAHDAHHADAAGSLEQVVAYYQALSPQRLVITGAPGAGKTVLALELLDGLLDVREPDGPVPVRIPAAAWDTTHPLRDWLVHHVVDAYGLSERAARAVVDAGLVMPVIDGLDEMDATPAPGYTSRAAEAIRAVNAYQHGRRAAPLVLTCRTTHYQALTDINVWTHDAAHIAIRPVDQAKADRFIRSRVDDPDRWEPVLYTIAHHPGGPLAVGLSTPWRLSLATTVYEHRHPDTGAYLREPADLVTIATTGTSNAVRDHLLGHFVPATTATVTDQRYTAEQVQRWLGVLAAHLDHNATTSASLDGVPLSGTDLVLHHLWPLAGITRVRLATLGILALTWLLATPLLLVRNEIGFSQNHVVDAGAGMIAVAVGVSHVWGELWPAPVHLDLHQLRSREGRRRLVFGLVFGLVIGLVSVFVVGFADGLADGLLFVVAFVFASGLVVGLGPVFEPAARTGDPRGIVRRDLAVAAAVAPNPDPGGPLPDRRPEATSRRGHEPSPCHHPAGAPA</sequence>
<name>A0A2S6GLV3_9PSEU</name>
<dbReference type="EMBL" id="PTIX01000011">
    <property type="protein sequence ID" value="PPK66197.1"/>
    <property type="molecule type" value="Genomic_DNA"/>
</dbReference>
<evidence type="ECO:0000313" key="4">
    <source>
        <dbReference type="Proteomes" id="UP000239203"/>
    </source>
</evidence>
<dbReference type="RefSeq" id="WP_104480666.1">
    <property type="nucleotide sequence ID" value="NZ_CP154825.1"/>
</dbReference>
<evidence type="ECO:0000313" key="3">
    <source>
        <dbReference type="EMBL" id="PPK66197.1"/>
    </source>
</evidence>
<feature type="transmembrane region" description="Helical" evidence="2">
    <location>
        <begin position="509"/>
        <end position="530"/>
    </location>
</feature>
<reference evidence="3 4" key="1">
    <citation type="submission" date="2018-02" db="EMBL/GenBank/DDBJ databases">
        <title>Genomic Encyclopedia of Archaeal and Bacterial Type Strains, Phase II (KMG-II): from individual species to whole genera.</title>
        <authorList>
            <person name="Goeker M."/>
        </authorList>
    </citation>
    <scope>NUCLEOTIDE SEQUENCE [LARGE SCALE GENOMIC DNA]</scope>
    <source>
        <strain evidence="3 4">YU 961-1</strain>
    </source>
</reference>